<name>A0ABU6RLY0_9FABA</name>
<dbReference type="Proteomes" id="UP001341840">
    <property type="component" value="Unassembled WGS sequence"/>
</dbReference>
<keyword evidence="2" id="KW-1185">Reference proteome</keyword>
<accession>A0ABU6RLY0</accession>
<dbReference type="EMBL" id="JASCZI010030824">
    <property type="protein sequence ID" value="MED6124959.1"/>
    <property type="molecule type" value="Genomic_DNA"/>
</dbReference>
<reference evidence="1 2" key="1">
    <citation type="journal article" date="2023" name="Plants (Basel)">
        <title>Bridging the Gap: Combining Genomics and Transcriptomics Approaches to Understand Stylosanthes scabra, an Orphan Legume from the Brazilian Caatinga.</title>
        <authorList>
            <person name="Ferreira-Neto J.R.C."/>
            <person name="da Silva M.D."/>
            <person name="Binneck E."/>
            <person name="de Melo N.F."/>
            <person name="da Silva R.H."/>
            <person name="de Melo A.L.T.M."/>
            <person name="Pandolfi V."/>
            <person name="Bustamante F.O."/>
            <person name="Brasileiro-Vidal A.C."/>
            <person name="Benko-Iseppon A.M."/>
        </authorList>
    </citation>
    <scope>NUCLEOTIDE SEQUENCE [LARGE SCALE GENOMIC DNA]</scope>
    <source>
        <tissue evidence="1">Leaves</tissue>
    </source>
</reference>
<organism evidence="1 2">
    <name type="scientific">Stylosanthes scabra</name>
    <dbReference type="NCBI Taxonomy" id="79078"/>
    <lineage>
        <taxon>Eukaryota</taxon>
        <taxon>Viridiplantae</taxon>
        <taxon>Streptophyta</taxon>
        <taxon>Embryophyta</taxon>
        <taxon>Tracheophyta</taxon>
        <taxon>Spermatophyta</taxon>
        <taxon>Magnoliopsida</taxon>
        <taxon>eudicotyledons</taxon>
        <taxon>Gunneridae</taxon>
        <taxon>Pentapetalae</taxon>
        <taxon>rosids</taxon>
        <taxon>fabids</taxon>
        <taxon>Fabales</taxon>
        <taxon>Fabaceae</taxon>
        <taxon>Papilionoideae</taxon>
        <taxon>50 kb inversion clade</taxon>
        <taxon>dalbergioids sensu lato</taxon>
        <taxon>Dalbergieae</taxon>
        <taxon>Pterocarpus clade</taxon>
        <taxon>Stylosanthes</taxon>
    </lineage>
</organism>
<protein>
    <submittedName>
        <fullName evidence="1">Uncharacterized protein</fullName>
    </submittedName>
</protein>
<gene>
    <name evidence="1" type="ORF">PIB30_063939</name>
</gene>
<evidence type="ECO:0000313" key="1">
    <source>
        <dbReference type="EMBL" id="MED6124959.1"/>
    </source>
</evidence>
<comment type="caution">
    <text evidence="1">The sequence shown here is derived from an EMBL/GenBank/DDBJ whole genome shotgun (WGS) entry which is preliminary data.</text>
</comment>
<evidence type="ECO:0000313" key="2">
    <source>
        <dbReference type="Proteomes" id="UP001341840"/>
    </source>
</evidence>
<proteinExistence type="predicted"/>
<sequence length="92" mass="10148">MTEATKGLWCLFFGYYKRSTRVWAEAIKPGSILGDGLWHKPVCSLETDWSGNRPSIGPIGLASLSDRSAQLSHVDRRLIRLQNATSANGSIE</sequence>